<accession>A0AC60PDM0</accession>
<dbReference type="EMBL" id="JABSTQ010010828">
    <property type="protein sequence ID" value="KAG0417568.1"/>
    <property type="molecule type" value="Genomic_DNA"/>
</dbReference>
<protein>
    <submittedName>
        <fullName evidence="1">Uncharacterized protein</fullName>
    </submittedName>
</protein>
<sequence length="406" mass="45937">MVEATACDVHRWRLVHFPGFLYHSRAVFYTVRKPSRRAYEFLREAPTAFFALLFLSIVACALIFCLINYCSGRQPLNGIQEVALAFVSTAMLFSYPVPQRFERVLAGRIVLFCWMVGGFSLATYLQSLLTSSLSSIYGWDADDTIDKLYPKVASGKVLPCVLRGTFMDTLLKSGDKQGIIGAMAAAQQRSPNKNSTVSDTQKGCTDKVVRGSHVFLSVDFEECNLAIFGNMVTVGKETIYTLYMSTPVRKYFTLRATYGRLVARIFETHLQSDDVRALQSNCSRFGDVEDLEEFMRWNAELAASREKRLQLKRQMRAIGGDNTPQKTRRILKYYLSPDIAVNFSWYGAKGKKKFCELEFCKVMCALLTENKKGGRVEGTLSEVEKATMKWLAHAQQRLDEETGNKK</sequence>
<name>A0AC60PDM0_IXOPE</name>
<proteinExistence type="predicted"/>
<evidence type="ECO:0000313" key="2">
    <source>
        <dbReference type="Proteomes" id="UP000805193"/>
    </source>
</evidence>
<evidence type="ECO:0000313" key="1">
    <source>
        <dbReference type="EMBL" id="KAG0417568.1"/>
    </source>
</evidence>
<comment type="caution">
    <text evidence="1">The sequence shown here is derived from an EMBL/GenBank/DDBJ whole genome shotgun (WGS) entry which is preliminary data.</text>
</comment>
<keyword evidence="2" id="KW-1185">Reference proteome</keyword>
<organism evidence="1 2">
    <name type="scientific">Ixodes persulcatus</name>
    <name type="common">Taiga tick</name>
    <dbReference type="NCBI Taxonomy" id="34615"/>
    <lineage>
        <taxon>Eukaryota</taxon>
        <taxon>Metazoa</taxon>
        <taxon>Ecdysozoa</taxon>
        <taxon>Arthropoda</taxon>
        <taxon>Chelicerata</taxon>
        <taxon>Arachnida</taxon>
        <taxon>Acari</taxon>
        <taxon>Parasitiformes</taxon>
        <taxon>Ixodida</taxon>
        <taxon>Ixodoidea</taxon>
        <taxon>Ixodidae</taxon>
        <taxon>Ixodinae</taxon>
        <taxon>Ixodes</taxon>
    </lineage>
</organism>
<gene>
    <name evidence="1" type="ORF">HPB47_005517</name>
</gene>
<reference evidence="1 2" key="1">
    <citation type="journal article" date="2020" name="Cell">
        <title>Large-Scale Comparative Analyses of Tick Genomes Elucidate Their Genetic Diversity and Vector Capacities.</title>
        <authorList>
            <consortium name="Tick Genome and Microbiome Consortium (TIGMIC)"/>
            <person name="Jia N."/>
            <person name="Wang J."/>
            <person name="Shi W."/>
            <person name="Du L."/>
            <person name="Sun Y."/>
            <person name="Zhan W."/>
            <person name="Jiang J.F."/>
            <person name="Wang Q."/>
            <person name="Zhang B."/>
            <person name="Ji P."/>
            <person name="Bell-Sakyi L."/>
            <person name="Cui X.M."/>
            <person name="Yuan T.T."/>
            <person name="Jiang B.G."/>
            <person name="Yang W.F."/>
            <person name="Lam T.T."/>
            <person name="Chang Q.C."/>
            <person name="Ding S.J."/>
            <person name="Wang X.J."/>
            <person name="Zhu J.G."/>
            <person name="Ruan X.D."/>
            <person name="Zhao L."/>
            <person name="Wei J.T."/>
            <person name="Ye R.Z."/>
            <person name="Que T.C."/>
            <person name="Du C.H."/>
            <person name="Zhou Y.H."/>
            <person name="Cheng J.X."/>
            <person name="Dai P.F."/>
            <person name="Guo W.B."/>
            <person name="Han X.H."/>
            <person name="Huang E.J."/>
            <person name="Li L.F."/>
            <person name="Wei W."/>
            <person name="Gao Y.C."/>
            <person name="Liu J.Z."/>
            <person name="Shao H.Z."/>
            <person name="Wang X."/>
            <person name="Wang C.C."/>
            <person name="Yang T.C."/>
            <person name="Huo Q.B."/>
            <person name="Li W."/>
            <person name="Chen H.Y."/>
            <person name="Chen S.E."/>
            <person name="Zhou L.G."/>
            <person name="Ni X.B."/>
            <person name="Tian J.H."/>
            <person name="Sheng Y."/>
            <person name="Liu T."/>
            <person name="Pan Y.S."/>
            <person name="Xia L.Y."/>
            <person name="Li J."/>
            <person name="Zhao F."/>
            <person name="Cao W.C."/>
        </authorList>
    </citation>
    <scope>NUCLEOTIDE SEQUENCE [LARGE SCALE GENOMIC DNA]</scope>
    <source>
        <strain evidence="1">Iper-2018</strain>
    </source>
</reference>
<dbReference type="Proteomes" id="UP000805193">
    <property type="component" value="Unassembled WGS sequence"/>
</dbReference>